<gene>
    <name evidence="2" type="ORF">Z518_06506</name>
</gene>
<feature type="compositionally biased region" description="Polar residues" evidence="1">
    <location>
        <begin position="1"/>
        <end position="11"/>
    </location>
</feature>
<name>A0A0D2II65_9EURO</name>
<organism evidence="2 3">
    <name type="scientific">Rhinocladiella mackenziei CBS 650.93</name>
    <dbReference type="NCBI Taxonomy" id="1442369"/>
    <lineage>
        <taxon>Eukaryota</taxon>
        <taxon>Fungi</taxon>
        <taxon>Dikarya</taxon>
        <taxon>Ascomycota</taxon>
        <taxon>Pezizomycotina</taxon>
        <taxon>Eurotiomycetes</taxon>
        <taxon>Chaetothyriomycetidae</taxon>
        <taxon>Chaetothyriales</taxon>
        <taxon>Herpotrichiellaceae</taxon>
        <taxon>Rhinocladiella</taxon>
    </lineage>
</organism>
<dbReference type="EMBL" id="KN847479">
    <property type="protein sequence ID" value="KIX02956.1"/>
    <property type="molecule type" value="Genomic_DNA"/>
</dbReference>
<sequence length="78" mass="8243">MSVPSLVSNDTFIVGGGGQDDNAMEGPNRIIPTIQSATIGITDKILTGIPIRETAFVIDMQQIAISTKVAYEKELGGH</sequence>
<reference evidence="2 3" key="1">
    <citation type="submission" date="2015-01" db="EMBL/GenBank/DDBJ databases">
        <title>The Genome Sequence of Rhinocladiella mackenzie CBS 650.93.</title>
        <authorList>
            <consortium name="The Broad Institute Genomics Platform"/>
            <person name="Cuomo C."/>
            <person name="de Hoog S."/>
            <person name="Gorbushina A."/>
            <person name="Stielow B."/>
            <person name="Teixiera M."/>
            <person name="Abouelleil A."/>
            <person name="Chapman S.B."/>
            <person name="Priest M."/>
            <person name="Young S.K."/>
            <person name="Wortman J."/>
            <person name="Nusbaum C."/>
            <person name="Birren B."/>
        </authorList>
    </citation>
    <scope>NUCLEOTIDE SEQUENCE [LARGE SCALE GENOMIC DNA]</scope>
    <source>
        <strain evidence="2 3">CBS 650.93</strain>
    </source>
</reference>
<dbReference type="GeneID" id="25294577"/>
<dbReference type="OrthoDB" id="29596at2759"/>
<dbReference type="STRING" id="1442369.A0A0D2II65"/>
<keyword evidence="3" id="KW-1185">Reference proteome</keyword>
<dbReference type="HOGENOM" id="CLU_2623325_0_0_1"/>
<feature type="region of interest" description="Disordered" evidence="1">
    <location>
        <begin position="1"/>
        <end position="26"/>
    </location>
</feature>
<dbReference type="RefSeq" id="XP_013270092.1">
    <property type="nucleotide sequence ID" value="XM_013414638.1"/>
</dbReference>
<dbReference type="VEuPathDB" id="FungiDB:Z518_06506"/>
<accession>A0A0D2II65</accession>
<evidence type="ECO:0000313" key="3">
    <source>
        <dbReference type="Proteomes" id="UP000053617"/>
    </source>
</evidence>
<dbReference type="Proteomes" id="UP000053617">
    <property type="component" value="Unassembled WGS sequence"/>
</dbReference>
<proteinExistence type="predicted"/>
<evidence type="ECO:0000256" key="1">
    <source>
        <dbReference type="SAM" id="MobiDB-lite"/>
    </source>
</evidence>
<dbReference type="AlphaFoldDB" id="A0A0D2II65"/>
<evidence type="ECO:0000313" key="2">
    <source>
        <dbReference type="EMBL" id="KIX02956.1"/>
    </source>
</evidence>
<protein>
    <submittedName>
        <fullName evidence="2">Rhinocladiella mackenziei CBS 650.93 unplaced genomic scaffold supercont1.5, whole genome shotgun sequence</fullName>
    </submittedName>
</protein>